<feature type="compositionally biased region" description="Acidic residues" evidence="1">
    <location>
        <begin position="217"/>
        <end position="232"/>
    </location>
</feature>
<dbReference type="InterPro" id="IPR050560">
    <property type="entry name" value="MYB_TF"/>
</dbReference>
<feature type="domain" description="Myb-like" evidence="2">
    <location>
        <begin position="61"/>
        <end position="106"/>
    </location>
</feature>
<feature type="domain" description="HTH myb-type" evidence="3">
    <location>
        <begin position="1"/>
        <end position="51"/>
    </location>
</feature>
<dbReference type="GO" id="GO:0000978">
    <property type="term" value="F:RNA polymerase II cis-regulatory region sequence-specific DNA binding"/>
    <property type="evidence" value="ECO:0007669"/>
    <property type="project" value="TreeGrafter"/>
</dbReference>
<dbReference type="PROSITE" id="PS51294">
    <property type="entry name" value="HTH_MYB"/>
    <property type="match status" value="2"/>
</dbReference>
<proteinExistence type="predicted"/>
<dbReference type="Pfam" id="PF00249">
    <property type="entry name" value="Myb_DNA-binding"/>
    <property type="match status" value="2"/>
</dbReference>
<dbReference type="SUPFAM" id="SSF46689">
    <property type="entry name" value="Homeodomain-like"/>
    <property type="match status" value="1"/>
</dbReference>
<dbReference type="PANTHER" id="PTHR45614:SF51">
    <property type="entry name" value="MYB-LIKE DNA-BINDING PROTEIN BAS1"/>
    <property type="match status" value="1"/>
</dbReference>
<evidence type="ECO:0000313" key="4">
    <source>
        <dbReference type="EMBL" id="KFA63300.1"/>
    </source>
</evidence>
<dbReference type="PROSITE" id="PS50090">
    <property type="entry name" value="MYB_LIKE"/>
    <property type="match status" value="2"/>
</dbReference>
<dbReference type="InterPro" id="IPR009057">
    <property type="entry name" value="Homeodomain-like_sf"/>
</dbReference>
<feature type="compositionally biased region" description="Polar residues" evidence="1">
    <location>
        <begin position="187"/>
        <end position="213"/>
    </location>
</feature>
<dbReference type="GO" id="GO:0000981">
    <property type="term" value="F:DNA-binding transcription factor activity, RNA polymerase II-specific"/>
    <property type="evidence" value="ECO:0007669"/>
    <property type="project" value="TreeGrafter"/>
</dbReference>
<dbReference type="CDD" id="cd00167">
    <property type="entry name" value="SANT"/>
    <property type="match status" value="2"/>
</dbReference>
<dbReference type="STRING" id="1283841.A0A084QH65"/>
<dbReference type="PANTHER" id="PTHR45614">
    <property type="entry name" value="MYB PROTEIN-RELATED"/>
    <property type="match status" value="1"/>
</dbReference>
<name>A0A084QH65_STAC4</name>
<dbReference type="EMBL" id="KL660743">
    <property type="protein sequence ID" value="KFA63300.1"/>
    <property type="molecule type" value="Genomic_DNA"/>
</dbReference>
<reference evidence="4 5" key="1">
    <citation type="journal article" date="2014" name="BMC Genomics">
        <title>Comparative genome sequencing reveals chemotype-specific gene clusters in the toxigenic black mold Stachybotrys.</title>
        <authorList>
            <person name="Semeiks J."/>
            <person name="Borek D."/>
            <person name="Otwinowski Z."/>
            <person name="Grishin N.V."/>
        </authorList>
    </citation>
    <scope>NUCLEOTIDE SEQUENCE [LARGE SCALE GENOMIC DNA]</scope>
    <source>
        <strain evidence="4 5">IBT 40285</strain>
    </source>
</reference>
<evidence type="ECO:0000259" key="2">
    <source>
        <dbReference type="PROSITE" id="PS50090"/>
    </source>
</evidence>
<sequence>MVRVRRGWTAEEDALLRQAVHKATADGRPLLWRELAKSVPGRSNKDCRRRWWNSIAECTAKGPWAEEEDERLMKAVESYGTNWAQVARSVGSRNSDQCSSHWNQVLNPAINFSDWTDIEVRAAKTLLRCPRSAFIDSGPQDAELLQSVLTHGTNWTTIAASHKPSRTTLALKNRYSALRSKYEWSKTHPNSRPPSQSYAISQVAQSHRNTAMQTPPGEEDEEDEDEEDEDCSESPGDSCDAMVDGASPSQDLMPDVRAGAREPPQLRIVSPLQNTHFDDHSRFLFPLDVMSTPGIGGDKGSQTPSEQLAEQFHTINRLQMHGQNHQDRMAEQDLVASSGERMMATSCKDEPLHPRTVQNMAQGLTEDFIADTMHFAFSGTMGLPNSPQPGEWMAETEPSLAHSTATSEMTSSIGATSISLNSNSGLPDDPSRLYEVSINVMCTGTQLPSVLRLADVGTGLTLKISPKN</sequence>
<evidence type="ECO:0000313" key="5">
    <source>
        <dbReference type="Proteomes" id="UP000028524"/>
    </source>
</evidence>
<accession>A0A084QH65</accession>
<dbReference type="AlphaFoldDB" id="A0A084QH65"/>
<evidence type="ECO:0000256" key="1">
    <source>
        <dbReference type="SAM" id="MobiDB-lite"/>
    </source>
</evidence>
<dbReference type="Gene3D" id="1.10.10.60">
    <property type="entry name" value="Homeodomain-like"/>
    <property type="match status" value="3"/>
</dbReference>
<dbReference type="InterPro" id="IPR017930">
    <property type="entry name" value="Myb_dom"/>
</dbReference>
<protein>
    <submittedName>
        <fullName evidence="4">Uncharacterized protein</fullName>
    </submittedName>
</protein>
<feature type="region of interest" description="Disordered" evidence="1">
    <location>
        <begin position="184"/>
        <end position="251"/>
    </location>
</feature>
<keyword evidence="5" id="KW-1185">Reference proteome</keyword>
<dbReference type="InParanoid" id="A0A084QH65"/>
<feature type="domain" description="HTH myb-type" evidence="3">
    <location>
        <begin position="61"/>
        <end position="110"/>
    </location>
</feature>
<dbReference type="Proteomes" id="UP000028524">
    <property type="component" value="Unassembled WGS sequence"/>
</dbReference>
<evidence type="ECO:0000259" key="3">
    <source>
        <dbReference type="PROSITE" id="PS51294"/>
    </source>
</evidence>
<dbReference type="SMART" id="SM00717">
    <property type="entry name" value="SANT"/>
    <property type="match status" value="3"/>
</dbReference>
<gene>
    <name evidence="4" type="ORF">S40285_07630</name>
</gene>
<feature type="domain" description="Myb-like" evidence="2">
    <location>
        <begin position="5"/>
        <end position="55"/>
    </location>
</feature>
<dbReference type="InterPro" id="IPR001005">
    <property type="entry name" value="SANT/Myb"/>
</dbReference>
<organism evidence="4 5">
    <name type="scientific">Stachybotrys chlorohalonatus (strain IBT 40285)</name>
    <dbReference type="NCBI Taxonomy" id="1283841"/>
    <lineage>
        <taxon>Eukaryota</taxon>
        <taxon>Fungi</taxon>
        <taxon>Dikarya</taxon>
        <taxon>Ascomycota</taxon>
        <taxon>Pezizomycotina</taxon>
        <taxon>Sordariomycetes</taxon>
        <taxon>Hypocreomycetidae</taxon>
        <taxon>Hypocreales</taxon>
        <taxon>Stachybotryaceae</taxon>
        <taxon>Stachybotrys</taxon>
    </lineage>
</organism>
<dbReference type="GO" id="GO:0005634">
    <property type="term" value="C:nucleus"/>
    <property type="evidence" value="ECO:0007669"/>
    <property type="project" value="TreeGrafter"/>
</dbReference>
<dbReference type="OrthoDB" id="2143914at2759"/>
<dbReference type="HOGENOM" id="CLU_048147_0_0_1"/>